<organism evidence="2 3">
    <name type="scientific">Cupriavidus nantongensis</name>
    <dbReference type="NCBI Taxonomy" id="1796606"/>
    <lineage>
        <taxon>Bacteria</taxon>
        <taxon>Pseudomonadati</taxon>
        <taxon>Pseudomonadota</taxon>
        <taxon>Betaproteobacteria</taxon>
        <taxon>Burkholderiales</taxon>
        <taxon>Burkholderiaceae</taxon>
        <taxon>Cupriavidus</taxon>
    </lineage>
</organism>
<evidence type="ECO:0000313" key="2">
    <source>
        <dbReference type="EMBL" id="AMR77722.1"/>
    </source>
</evidence>
<feature type="coiled-coil region" evidence="1">
    <location>
        <begin position="452"/>
        <end position="479"/>
    </location>
</feature>
<evidence type="ECO:0008006" key="4">
    <source>
        <dbReference type="Google" id="ProtNLM"/>
    </source>
</evidence>
<dbReference type="InterPro" id="IPR022205">
    <property type="entry name" value="DUF3732"/>
</dbReference>
<dbReference type="Proteomes" id="UP000075238">
    <property type="component" value="Chromosome 1"/>
</dbReference>
<dbReference type="STRING" id="1796606.A2G96_08225"/>
<dbReference type="InterPro" id="IPR027417">
    <property type="entry name" value="P-loop_NTPase"/>
</dbReference>
<dbReference type="OrthoDB" id="103556at2"/>
<dbReference type="RefSeq" id="WP_043742215.1">
    <property type="nucleotide sequence ID" value="NZ_CP014844.1"/>
</dbReference>
<accession>A0A142JI10</accession>
<evidence type="ECO:0000313" key="3">
    <source>
        <dbReference type="Proteomes" id="UP000075238"/>
    </source>
</evidence>
<name>A0A142JI10_9BURK</name>
<dbReference type="EMBL" id="CP014844">
    <property type="protein sequence ID" value="AMR77722.1"/>
    <property type="molecule type" value="Genomic_DNA"/>
</dbReference>
<reference evidence="2 3" key="1">
    <citation type="submission" date="2016-03" db="EMBL/GenBank/DDBJ databases">
        <title>Complete genome sequence of a novel chlorpyrifos degrading bacterium, Cupriavidus nantongensis sp. X1.</title>
        <authorList>
            <person name="Fang L."/>
        </authorList>
    </citation>
    <scope>NUCLEOTIDE SEQUENCE [LARGE SCALE GENOMIC DNA]</scope>
    <source>
        <strain evidence="2 3">X1</strain>
    </source>
</reference>
<dbReference type="KEGG" id="cnan:A2G96_08225"/>
<dbReference type="AlphaFoldDB" id="A0A142JI10"/>
<protein>
    <recommendedName>
        <fullName evidence="4">DUF3732 domain-containing protein</fullName>
    </recommendedName>
</protein>
<sequence>MTRWNIARIFYLGIEGAFREIELDAGKVNVIAGASGTGKSAVIKTLDYCLGSSSCELPVYVRRHCVAVGVKWVRGADELISCRLVPPVGQRSSDHMYVTTGRGLSVPRLVEQFEGRTNVEAAKTRLEEAFGIGDVGQPDSTVPGRESRDRATVRHVTPYVFVTKEVIDSETVLLHGLDDRRKAGHIIATLPYFLGVVTESTAADERRLRQARKALDIEVARENARRSNESLVKQRMRILLTEASQIGLAAAPFEQADEFELLAMLRSAMSSDAKAMQYPSEGELDALHERRQSVLSELNQTKRRHRAMMTAAQESLSYQDAVAKQHDKLHIAEHLNLLEVPSTCPICQSDTTAGASAALALKRSLETIRAEASEVGRIRPQLDASVSMLAERIQTLSSQLRELDARIASALSQIQEGRRLTDLAQAQAYFRGKASFFLETLDDQLLRPGKDLSALREEIAELETRLDNDSRRVRLQRAEADVSRFASEAFADLPKVEPCVDAELQFSSRVPQVSIVEPGPGGAILSMADLGSDQNWLAVHVALAFGFQRFFEKEQRPVPGLLVLDQLSRPYFPNKGEEEKAVVVGSVEDDDPEAGADRAGRDVIAISEGDEDFQAMRQHIDFLFSQVEARKGLQVLLLEHAYFKDDPRYVAATKARWTRASGEALIPKHWKRRPNSR</sequence>
<dbReference type="SUPFAM" id="SSF52540">
    <property type="entry name" value="P-loop containing nucleoside triphosphate hydrolases"/>
    <property type="match status" value="1"/>
</dbReference>
<evidence type="ECO:0000256" key="1">
    <source>
        <dbReference type="SAM" id="Coils"/>
    </source>
</evidence>
<keyword evidence="1" id="KW-0175">Coiled coil</keyword>
<feature type="coiled-coil region" evidence="1">
    <location>
        <begin position="386"/>
        <end position="413"/>
    </location>
</feature>
<dbReference type="Pfam" id="PF12532">
    <property type="entry name" value="DUF3732"/>
    <property type="match status" value="1"/>
</dbReference>
<gene>
    <name evidence="2" type="ORF">A2G96_08225</name>
</gene>
<keyword evidence="3" id="KW-1185">Reference proteome</keyword>
<proteinExistence type="predicted"/>